<dbReference type="STRING" id="156980.SAMN04489745_0780"/>
<proteinExistence type="predicted"/>
<evidence type="ECO:0000313" key="3">
    <source>
        <dbReference type="Proteomes" id="UP000182652"/>
    </source>
</evidence>
<sequence length="58" mass="6294">MNATRWGLAAGIVIGLIIAFGSFTQLIVVAFFTLVGGAVGWVLQNRTDVSGFLKQRRR</sequence>
<dbReference type="OrthoDB" id="4954200at2"/>
<organism evidence="2 3">
    <name type="scientific">Arthrobacter woluwensis</name>
    <dbReference type="NCBI Taxonomy" id="156980"/>
    <lineage>
        <taxon>Bacteria</taxon>
        <taxon>Bacillati</taxon>
        <taxon>Actinomycetota</taxon>
        <taxon>Actinomycetes</taxon>
        <taxon>Micrococcales</taxon>
        <taxon>Micrococcaceae</taxon>
        <taxon>Arthrobacter</taxon>
    </lineage>
</organism>
<evidence type="ECO:0000256" key="1">
    <source>
        <dbReference type="SAM" id="Phobius"/>
    </source>
</evidence>
<reference evidence="2 3" key="1">
    <citation type="submission" date="2016-10" db="EMBL/GenBank/DDBJ databases">
        <authorList>
            <person name="de Groot N.N."/>
        </authorList>
    </citation>
    <scope>NUCLEOTIDE SEQUENCE [LARGE SCALE GENOMIC DNA]</scope>
    <source>
        <strain evidence="2 3">DSM 10495</strain>
    </source>
</reference>
<dbReference type="RefSeq" id="WP_107004201.1">
    <property type="nucleotide sequence ID" value="NZ_CP049819.1"/>
</dbReference>
<gene>
    <name evidence="2" type="ORF">SAMN04489745_0780</name>
</gene>
<feature type="transmembrane region" description="Helical" evidence="1">
    <location>
        <begin position="12"/>
        <end position="43"/>
    </location>
</feature>
<protein>
    <submittedName>
        <fullName evidence="2">Uncharacterized protein</fullName>
    </submittedName>
</protein>
<dbReference type="EMBL" id="FNSN01000003">
    <property type="protein sequence ID" value="SEB61451.1"/>
    <property type="molecule type" value="Genomic_DNA"/>
</dbReference>
<dbReference type="AlphaFoldDB" id="A0A1H4KSG7"/>
<dbReference type="Proteomes" id="UP000182652">
    <property type="component" value="Unassembled WGS sequence"/>
</dbReference>
<keyword evidence="1" id="KW-1133">Transmembrane helix</keyword>
<keyword evidence="1" id="KW-0472">Membrane</keyword>
<keyword evidence="3" id="KW-1185">Reference proteome</keyword>
<keyword evidence="1" id="KW-0812">Transmembrane</keyword>
<name>A0A1H4KSG7_9MICC</name>
<accession>A0A1H4KSG7</accession>
<evidence type="ECO:0000313" key="2">
    <source>
        <dbReference type="EMBL" id="SEB61451.1"/>
    </source>
</evidence>